<keyword evidence="2" id="KW-1185">Reference proteome</keyword>
<keyword evidence="1" id="KW-0808">Transferase</keyword>
<evidence type="ECO:0000313" key="1">
    <source>
        <dbReference type="EMBL" id="RIV89560.1"/>
    </source>
</evidence>
<keyword evidence="1" id="KW-0489">Methyltransferase</keyword>
<name>A0A3A1P5Y6_9SPHN</name>
<sequence length="52" mass="5247">MSETEQIIRIAAKGDGVTASGGHVRYAAPGDTVSADGAVVPGPHHATPPCRH</sequence>
<feature type="non-terminal residue" evidence="1">
    <location>
        <position position="52"/>
    </location>
</feature>
<dbReference type="Proteomes" id="UP000265366">
    <property type="component" value="Unassembled WGS sequence"/>
</dbReference>
<dbReference type="GO" id="GO:0008168">
    <property type="term" value="F:methyltransferase activity"/>
    <property type="evidence" value="ECO:0007669"/>
    <property type="project" value="UniProtKB-KW"/>
</dbReference>
<dbReference type="EMBL" id="QXFM01000060">
    <property type="protein sequence ID" value="RIV89560.1"/>
    <property type="molecule type" value="Genomic_DNA"/>
</dbReference>
<dbReference type="GO" id="GO:0032259">
    <property type="term" value="P:methylation"/>
    <property type="evidence" value="ECO:0007669"/>
    <property type="project" value="UniProtKB-KW"/>
</dbReference>
<proteinExistence type="predicted"/>
<organism evidence="1 2">
    <name type="scientific">Aurantiacibacter xanthus</name>
    <dbReference type="NCBI Taxonomy" id="1784712"/>
    <lineage>
        <taxon>Bacteria</taxon>
        <taxon>Pseudomonadati</taxon>
        <taxon>Pseudomonadota</taxon>
        <taxon>Alphaproteobacteria</taxon>
        <taxon>Sphingomonadales</taxon>
        <taxon>Erythrobacteraceae</taxon>
        <taxon>Aurantiacibacter</taxon>
    </lineage>
</organism>
<accession>A0A3A1P5Y6</accession>
<gene>
    <name evidence="1" type="ORF">D2V17_05975</name>
</gene>
<protein>
    <submittedName>
        <fullName evidence="1">Class I SAM-dependent RNA methyltransferase</fullName>
    </submittedName>
</protein>
<evidence type="ECO:0000313" key="2">
    <source>
        <dbReference type="Proteomes" id="UP000265366"/>
    </source>
</evidence>
<dbReference type="AlphaFoldDB" id="A0A3A1P5Y6"/>
<comment type="caution">
    <text evidence="1">The sequence shown here is derived from an EMBL/GenBank/DDBJ whole genome shotgun (WGS) entry which is preliminary data.</text>
</comment>
<reference evidence="1 2" key="1">
    <citation type="submission" date="2018-08" db="EMBL/GenBank/DDBJ databases">
        <title>Erythrobacter zhengii sp.nov., a bacterium isolated from deep-sea sediment.</title>
        <authorList>
            <person name="Fang C."/>
            <person name="Wu Y.-H."/>
            <person name="Sun C."/>
            <person name="Wang H."/>
            <person name="Cheng H."/>
            <person name="Meng F.-X."/>
            <person name="Wang C.-S."/>
            <person name="Xu X.-W."/>
        </authorList>
    </citation>
    <scope>NUCLEOTIDE SEQUENCE [LARGE SCALE GENOMIC DNA]</scope>
    <source>
        <strain evidence="1 2">CCTCC AB 2015396</strain>
    </source>
</reference>